<name>A0A919YNJ5_9BACL</name>
<organism evidence="1 2">
    <name type="scientific">Paenibacillus montaniterrae</name>
    <dbReference type="NCBI Taxonomy" id="429341"/>
    <lineage>
        <taxon>Bacteria</taxon>
        <taxon>Bacillati</taxon>
        <taxon>Bacillota</taxon>
        <taxon>Bacilli</taxon>
        <taxon>Bacillales</taxon>
        <taxon>Paenibacillaceae</taxon>
        <taxon>Paenibacillus</taxon>
    </lineage>
</organism>
<accession>A0A919YNJ5</accession>
<reference evidence="1" key="1">
    <citation type="submission" date="2021-03" db="EMBL/GenBank/DDBJ databases">
        <title>Antimicrobial resistance genes in bacteria isolated from Japanese honey, and their potential for conferring macrolide and lincosamide resistance in the American foulbrood pathogen Paenibacillus larvae.</title>
        <authorList>
            <person name="Okamoto M."/>
            <person name="Kumagai M."/>
            <person name="Kanamori H."/>
            <person name="Takamatsu D."/>
        </authorList>
    </citation>
    <scope>NUCLEOTIDE SEQUENCE</scope>
    <source>
        <strain evidence="1">J40TS1</strain>
    </source>
</reference>
<keyword evidence="2" id="KW-1185">Reference proteome</keyword>
<evidence type="ECO:0000313" key="2">
    <source>
        <dbReference type="Proteomes" id="UP000683139"/>
    </source>
</evidence>
<gene>
    <name evidence="1" type="ORF">J40TS1_28000</name>
</gene>
<dbReference type="EMBL" id="BOSE01000004">
    <property type="protein sequence ID" value="GIP17158.1"/>
    <property type="molecule type" value="Genomic_DNA"/>
</dbReference>
<dbReference type="RefSeq" id="WP_213516123.1">
    <property type="nucleotide sequence ID" value="NZ_BOSE01000004.1"/>
</dbReference>
<sequence length="435" mass="47870">MKRLIVVIILILVMLPVHAFASPLELKFEEEYSGVALVNLQNKVSNDKNIKSPSVNQSLSVLKINDYVFDGNVITLSGEVQYKEVKKVFAFKGDAYQSGINKADTVFDVVNESESELSVVRLALKSSANDYDLVSDKALVGQKTLILYFFDEKTRDLISFDIPAKDLGLDNVDGSNFEYSNSVTDAWIYKVVEGEYQEDNIIVPFAGVNNSKEVNISGNITYTNPYGNGCNESHSKVAKASIVGSSIMGDADSVYANLRVDYQSLTYNCGPGNYQNVPNAETAIWFGAYTNPIKINFNFSGNSYVDFVKKTNWYGDFIERPFYSISADLSIGKGPVSVGSSVTLWENYDLDASQSTQTTVYFGGTDVTRKADFSFKNTRLYDIGEYYTANLVIGVNKASTSKSLTASFSVPVYGNTGSTLYSTRTNSATISYSNT</sequence>
<comment type="caution">
    <text evidence="1">The sequence shown here is derived from an EMBL/GenBank/DDBJ whole genome shotgun (WGS) entry which is preliminary data.</text>
</comment>
<evidence type="ECO:0000313" key="1">
    <source>
        <dbReference type="EMBL" id="GIP17158.1"/>
    </source>
</evidence>
<protein>
    <submittedName>
        <fullName evidence="1">Uncharacterized protein</fullName>
    </submittedName>
</protein>
<proteinExistence type="predicted"/>
<dbReference type="AlphaFoldDB" id="A0A919YNJ5"/>
<dbReference type="Proteomes" id="UP000683139">
    <property type="component" value="Unassembled WGS sequence"/>
</dbReference>